<feature type="transmembrane region" description="Helical" evidence="1">
    <location>
        <begin position="147"/>
        <end position="170"/>
    </location>
</feature>
<comment type="caution">
    <text evidence="2">The sequence shown here is derived from an EMBL/GenBank/DDBJ whole genome shotgun (WGS) entry which is preliminary data.</text>
</comment>
<keyword evidence="1" id="KW-1133">Transmembrane helix</keyword>
<dbReference type="PANTHER" id="PTHR35041">
    <property type="entry name" value="MEDIATOR OF RNA POLYMERASE II TRANSCRIPTION SUBUNIT 1"/>
    <property type="match status" value="1"/>
</dbReference>
<dbReference type="AlphaFoldDB" id="A0A8T9C4W4"/>
<feature type="transmembrane region" description="Helical" evidence="1">
    <location>
        <begin position="538"/>
        <end position="560"/>
    </location>
</feature>
<keyword evidence="1" id="KW-0812">Transmembrane</keyword>
<evidence type="ECO:0000313" key="3">
    <source>
        <dbReference type="Proteomes" id="UP000469558"/>
    </source>
</evidence>
<evidence type="ECO:0000256" key="1">
    <source>
        <dbReference type="SAM" id="Phobius"/>
    </source>
</evidence>
<evidence type="ECO:0000313" key="2">
    <source>
        <dbReference type="EMBL" id="TVY80729.1"/>
    </source>
</evidence>
<sequence>MSAIPSRYDPLVAPATTWSSRTSTLNASPTGTVDPSTSEPAFIKAKWGIGSKTPALMAAFYILTLAIAVTHLLLFRHIDGKEADGPHRVASQAWITTSSNILANAFGYSYRSALAIAFAQHLWYLLRQSTMKVSTIESLFSIRANPFQLFKLAVLRATPLLCTLAFIIYINLHVLSSQMGNGSGVEANAFSLLTLTPAEGAGFVTGTSDQGKDNNLLTRLARQVLIGGNALAFPSPCGANCSYTTGFEGPWIECNNTQTTNLYDDASQNFTIYSGQWISQAGNIISSHNTYNGTYSNANFNSTTLTPLVANGTDLDGKGNTSAIVQLDNTLCLPGRAKYTVNHTYKNNIYNRTVTAEVIDRLINLNQLTHDSIVPIPGFTDVNGLGTTPANWSSHALAYYRDNNMMAIFTAMMSWLEGEFVAYLANGRNLSIVGPGFEEPSYQLAWVEAVNSLSSGSSVQREDGTIIDSTRFNAAFDHYSAFETGHLSFNITQDVLNDYLFNITTSVMTAYGNWKTNANATQSTTINIYSFSQPLNLILPYFISLAVGLPFMLLGTLALFRNGVSAIDGGFMQIITTSTGSAVLDRAAAGGCLGGSESATQELKDLKIRFGEFVGRD</sequence>
<feature type="transmembrane region" description="Helical" evidence="1">
    <location>
        <begin position="55"/>
        <end position="75"/>
    </location>
</feature>
<keyword evidence="1" id="KW-0472">Membrane</keyword>
<organism evidence="2 3">
    <name type="scientific">Lachnellula suecica</name>
    <dbReference type="NCBI Taxonomy" id="602035"/>
    <lineage>
        <taxon>Eukaryota</taxon>
        <taxon>Fungi</taxon>
        <taxon>Dikarya</taxon>
        <taxon>Ascomycota</taxon>
        <taxon>Pezizomycotina</taxon>
        <taxon>Leotiomycetes</taxon>
        <taxon>Helotiales</taxon>
        <taxon>Lachnaceae</taxon>
        <taxon>Lachnellula</taxon>
    </lineage>
</organism>
<accession>A0A8T9C4W4</accession>
<gene>
    <name evidence="2" type="ORF">LSUE1_G003442</name>
</gene>
<reference evidence="2 3" key="1">
    <citation type="submission" date="2018-05" db="EMBL/GenBank/DDBJ databases">
        <title>Genome sequencing and assembly of the regulated plant pathogen Lachnellula willkommii and related sister species for the development of diagnostic species identification markers.</title>
        <authorList>
            <person name="Giroux E."/>
            <person name="Bilodeau G."/>
        </authorList>
    </citation>
    <scope>NUCLEOTIDE SEQUENCE [LARGE SCALE GENOMIC DNA]</scope>
    <source>
        <strain evidence="2 3">CBS 268.59</strain>
    </source>
</reference>
<keyword evidence="3" id="KW-1185">Reference proteome</keyword>
<dbReference type="PANTHER" id="PTHR35041:SF6">
    <property type="entry name" value="FORMYLMETHIONINE DEFORMYLASE-LIKE PROTEIN-RELATED"/>
    <property type="match status" value="1"/>
</dbReference>
<dbReference type="EMBL" id="QGMK01000623">
    <property type="protein sequence ID" value="TVY80729.1"/>
    <property type="molecule type" value="Genomic_DNA"/>
</dbReference>
<dbReference type="OrthoDB" id="5322539at2759"/>
<proteinExistence type="predicted"/>
<name>A0A8T9C4W4_9HELO</name>
<dbReference type="Proteomes" id="UP000469558">
    <property type="component" value="Unassembled WGS sequence"/>
</dbReference>
<protein>
    <submittedName>
        <fullName evidence="2">Uncharacterized protein</fullName>
    </submittedName>
</protein>